<gene>
    <name evidence="1" type="ORF">H9660_03620</name>
</gene>
<sequence>MRKIDEINSYLNINSHKEKEELLKNIMKIFNISNKTAELYYYKWKKDFMNTKTCISENKEDKKVKIMSKLKIKKLEIEGEFGNYIKEGNKVVAGEVIFNSLEDIEEYEKKEIELFNKKIQEIREVYKIGQ</sequence>
<dbReference type="Proteomes" id="UP000640335">
    <property type="component" value="Unassembled WGS sequence"/>
</dbReference>
<protein>
    <submittedName>
        <fullName evidence="1">Uncharacterized protein</fullName>
    </submittedName>
</protein>
<evidence type="ECO:0000313" key="1">
    <source>
        <dbReference type="EMBL" id="MBD7914227.1"/>
    </source>
</evidence>
<dbReference type="RefSeq" id="WP_191748658.1">
    <property type="nucleotide sequence ID" value="NZ_JACSQZ010000008.1"/>
</dbReference>
<organism evidence="1 2">
    <name type="scientific">Clostridium gallinarum</name>
    <dbReference type="NCBI Taxonomy" id="2762246"/>
    <lineage>
        <taxon>Bacteria</taxon>
        <taxon>Bacillati</taxon>
        <taxon>Bacillota</taxon>
        <taxon>Clostridia</taxon>
        <taxon>Eubacteriales</taxon>
        <taxon>Clostridiaceae</taxon>
        <taxon>Clostridium</taxon>
    </lineage>
</organism>
<accession>A0ABR8Q1E5</accession>
<evidence type="ECO:0000313" key="2">
    <source>
        <dbReference type="Proteomes" id="UP000640335"/>
    </source>
</evidence>
<keyword evidence="2" id="KW-1185">Reference proteome</keyword>
<proteinExistence type="predicted"/>
<name>A0ABR8Q1E5_9CLOT</name>
<comment type="caution">
    <text evidence="1">The sequence shown here is derived from an EMBL/GenBank/DDBJ whole genome shotgun (WGS) entry which is preliminary data.</text>
</comment>
<dbReference type="EMBL" id="JACSQZ010000008">
    <property type="protein sequence ID" value="MBD7914227.1"/>
    <property type="molecule type" value="Genomic_DNA"/>
</dbReference>
<reference evidence="1 2" key="1">
    <citation type="submission" date="2020-08" db="EMBL/GenBank/DDBJ databases">
        <title>A Genomic Blueprint of the Chicken Gut Microbiome.</title>
        <authorList>
            <person name="Gilroy R."/>
            <person name="Ravi A."/>
            <person name="Getino M."/>
            <person name="Pursley I."/>
            <person name="Horton D.L."/>
            <person name="Alikhan N.-F."/>
            <person name="Baker D."/>
            <person name="Gharbi K."/>
            <person name="Hall N."/>
            <person name="Watson M."/>
            <person name="Adriaenssens E.M."/>
            <person name="Foster-Nyarko E."/>
            <person name="Jarju S."/>
            <person name="Secka A."/>
            <person name="Antonio M."/>
            <person name="Oren A."/>
            <person name="Chaudhuri R."/>
            <person name="La Ragione R.M."/>
            <person name="Hildebrand F."/>
            <person name="Pallen M.J."/>
        </authorList>
    </citation>
    <scope>NUCLEOTIDE SEQUENCE [LARGE SCALE GENOMIC DNA]</scope>
    <source>
        <strain evidence="1 2">Sa3CUN1</strain>
    </source>
</reference>